<keyword evidence="7 12" id="KW-0812">Transmembrane</keyword>
<dbReference type="CDD" id="cd00082">
    <property type="entry name" value="HisKA"/>
    <property type="match status" value="1"/>
</dbReference>
<dbReference type="Pfam" id="PF00512">
    <property type="entry name" value="HisKA"/>
    <property type="match status" value="1"/>
</dbReference>
<accession>A0A1I5WQ32</accession>
<evidence type="ECO:0000256" key="7">
    <source>
        <dbReference type="ARBA" id="ARBA00022692"/>
    </source>
</evidence>
<keyword evidence="6" id="KW-0808">Transferase</keyword>
<gene>
    <name evidence="15" type="ORF">SAMN05444406_11841</name>
</gene>
<dbReference type="GO" id="GO:0000155">
    <property type="term" value="F:phosphorelay sensor kinase activity"/>
    <property type="evidence" value="ECO:0007669"/>
    <property type="project" value="InterPro"/>
</dbReference>
<evidence type="ECO:0000259" key="13">
    <source>
        <dbReference type="PROSITE" id="PS50109"/>
    </source>
</evidence>
<keyword evidence="16" id="KW-1185">Reference proteome</keyword>
<proteinExistence type="predicted"/>
<dbReference type="SUPFAM" id="SSF47384">
    <property type="entry name" value="Homodimeric domain of signal transducing histidine kinase"/>
    <property type="match status" value="1"/>
</dbReference>
<evidence type="ECO:0000313" key="16">
    <source>
        <dbReference type="Proteomes" id="UP000198577"/>
    </source>
</evidence>
<evidence type="ECO:0000256" key="10">
    <source>
        <dbReference type="ARBA" id="ARBA00023012"/>
    </source>
</evidence>
<sequence>MLTNRTFFLSLRWQIVLTYLIIILVGFTFIGISVLDIIGKYMIDSKKNAFRLYANWVAQAVSYDYASGDPDILASIVYDLQALGEEIFNKELEATRILILNKNGVVDYDSYNIVHGPDSLLKQDLSQVFPEVKAVLAGERVEPKELYIRPEGSRDAKLVLYTYAPIQHEKHGIIGMVIISTSLSRIEQMLAQVKTRVSTYLLITSAVIIMASYMISGFITQPIKELTDVIRKMSQGHLDQRVKVRGSKELRQLGEAFNIMSEKLENLDRARNEFVSNASHELKTPLSAIKVLTESLIHMDVDDPSIYREFLEDINSEIDRLNAIINDLLTLVKIDTEAEELKQEPVDLVELVHSTLKGLQILAQKKNIRLETFYDDRLIVSGDAVKLRQVVSNIVDNAIKYTPEGGRVTVEVYKGVENAVVKVSDTGIGIPAKDLPHIFDRFFRVDKARSRTTGGTGLGLSIAQKIVLQHGGNIRVVSEEGKGSTFYVELPIKENKQ</sequence>
<feature type="domain" description="Histidine kinase" evidence="13">
    <location>
        <begin position="277"/>
        <end position="494"/>
    </location>
</feature>
<dbReference type="STRING" id="937334.SAMN05444406_11841"/>
<dbReference type="CDD" id="cd06225">
    <property type="entry name" value="HAMP"/>
    <property type="match status" value="1"/>
</dbReference>
<dbReference type="InterPro" id="IPR005467">
    <property type="entry name" value="His_kinase_dom"/>
</dbReference>
<evidence type="ECO:0000256" key="6">
    <source>
        <dbReference type="ARBA" id="ARBA00022679"/>
    </source>
</evidence>
<dbReference type="PANTHER" id="PTHR45453:SF1">
    <property type="entry name" value="PHOSPHATE REGULON SENSOR PROTEIN PHOR"/>
    <property type="match status" value="1"/>
</dbReference>
<keyword evidence="4" id="KW-1003">Cell membrane</keyword>
<evidence type="ECO:0000256" key="4">
    <source>
        <dbReference type="ARBA" id="ARBA00022475"/>
    </source>
</evidence>
<reference evidence="15 16" key="1">
    <citation type="submission" date="2016-10" db="EMBL/GenBank/DDBJ databases">
        <authorList>
            <person name="de Groot N.N."/>
        </authorList>
    </citation>
    <scope>NUCLEOTIDE SEQUENCE [LARGE SCALE GENOMIC DNA]</scope>
    <source>
        <strain evidence="15 16">DSM 20678</strain>
    </source>
</reference>
<dbReference type="FunFam" id="1.10.287.130:FF:000001">
    <property type="entry name" value="Two-component sensor histidine kinase"/>
    <property type="match status" value="1"/>
</dbReference>
<dbReference type="InterPro" id="IPR003660">
    <property type="entry name" value="HAMP_dom"/>
</dbReference>
<comment type="catalytic activity">
    <reaction evidence="1">
        <text>ATP + protein L-histidine = ADP + protein N-phospho-L-histidine.</text>
        <dbReference type="EC" id="2.7.13.3"/>
    </reaction>
</comment>
<dbReference type="Proteomes" id="UP000198577">
    <property type="component" value="Unassembled WGS sequence"/>
</dbReference>
<comment type="subcellular location">
    <subcellularLocation>
        <location evidence="2">Cell membrane</location>
        <topology evidence="2">Multi-pass membrane protein</topology>
    </subcellularLocation>
</comment>
<dbReference type="InterPro" id="IPR004358">
    <property type="entry name" value="Sig_transdc_His_kin-like_C"/>
</dbReference>
<dbReference type="SMART" id="SM00304">
    <property type="entry name" value="HAMP"/>
    <property type="match status" value="1"/>
</dbReference>
<evidence type="ECO:0000256" key="12">
    <source>
        <dbReference type="SAM" id="Phobius"/>
    </source>
</evidence>
<evidence type="ECO:0000256" key="5">
    <source>
        <dbReference type="ARBA" id="ARBA00022553"/>
    </source>
</evidence>
<dbReference type="Pfam" id="PF02518">
    <property type="entry name" value="HATPase_c"/>
    <property type="match status" value="1"/>
</dbReference>
<evidence type="ECO:0000259" key="14">
    <source>
        <dbReference type="PROSITE" id="PS50885"/>
    </source>
</evidence>
<evidence type="ECO:0000256" key="11">
    <source>
        <dbReference type="ARBA" id="ARBA00023136"/>
    </source>
</evidence>
<dbReference type="PROSITE" id="PS50885">
    <property type="entry name" value="HAMP"/>
    <property type="match status" value="1"/>
</dbReference>
<dbReference type="InterPro" id="IPR036890">
    <property type="entry name" value="HATPase_C_sf"/>
</dbReference>
<feature type="transmembrane region" description="Helical" evidence="12">
    <location>
        <begin position="15"/>
        <end position="38"/>
    </location>
</feature>
<dbReference type="SMART" id="SM00387">
    <property type="entry name" value="HATPase_c"/>
    <property type="match status" value="1"/>
</dbReference>
<dbReference type="PANTHER" id="PTHR45453">
    <property type="entry name" value="PHOSPHATE REGULON SENSOR PROTEIN PHOR"/>
    <property type="match status" value="1"/>
</dbReference>
<dbReference type="PROSITE" id="PS50109">
    <property type="entry name" value="HIS_KIN"/>
    <property type="match status" value="1"/>
</dbReference>
<dbReference type="GO" id="GO:0005886">
    <property type="term" value="C:plasma membrane"/>
    <property type="evidence" value="ECO:0007669"/>
    <property type="project" value="UniProtKB-SubCell"/>
</dbReference>
<dbReference type="InterPro" id="IPR003661">
    <property type="entry name" value="HisK_dim/P_dom"/>
</dbReference>
<organism evidence="15 16">
    <name type="scientific">Caldicoprobacter faecalis</name>
    <dbReference type="NCBI Taxonomy" id="937334"/>
    <lineage>
        <taxon>Bacteria</taxon>
        <taxon>Bacillati</taxon>
        <taxon>Bacillota</taxon>
        <taxon>Clostridia</taxon>
        <taxon>Caldicoprobacterales</taxon>
        <taxon>Caldicoprobacteraceae</taxon>
        <taxon>Caldicoprobacter</taxon>
    </lineage>
</organism>
<evidence type="ECO:0000256" key="9">
    <source>
        <dbReference type="ARBA" id="ARBA00022989"/>
    </source>
</evidence>
<protein>
    <recommendedName>
        <fullName evidence="3">histidine kinase</fullName>
        <ecNumber evidence="3">2.7.13.3</ecNumber>
    </recommendedName>
</protein>
<dbReference type="SUPFAM" id="SSF103190">
    <property type="entry name" value="Sensory domain-like"/>
    <property type="match status" value="1"/>
</dbReference>
<dbReference type="CDD" id="cd00075">
    <property type="entry name" value="HATPase"/>
    <property type="match status" value="1"/>
</dbReference>
<dbReference type="InterPro" id="IPR050351">
    <property type="entry name" value="BphY/WalK/GraS-like"/>
</dbReference>
<dbReference type="EC" id="2.7.13.3" evidence="3"/>
<evidence type="ECO:0000256" key="1">
    <source>
        <dbReference type="ARBA" id="ARBA00000085"/>
    </source>
</evidence>
<dbReference type="AlphaFoldDB" id="A0A1I5WQ32"/>
<dbReference type="InterPro" id="IPR036097">
    <property type="entry name" value="HisK_dim/P_sf"/>
</dbReference>
<name>A0A1I5WQ32_9FIRM</name>
<dbReference type="Pfam" id="PF00672">
    <property type="entry name" value="HAMP"/>
    <property type="match status" value="1"/>
</dbReference>
<dbReference type="PRINTS" id="PR00344">
    <property type="entry name" value="BCTRLSENSOR"/>
</dbReference>
<dbReference type="InterPro" id="IPR029151">
    <property type="entry name" value="Sensor-like_sf"/>
</dbReference>
<dbReference type="GO" id="GO:0016036">
    <property type="term" value="P:cellular response to phosphate starvation"/>
    <property type="evidence" value="ECO:0007669"/>
    <property type="project" value="TreeGrafter"/>
</dbReference>
<keyword evidence="9 12" id="KW-1133">Transmembrane helix</keyword>
<evidence type="ECO:0000256" key="3">
    <source>
        <dbReference type="ARBA" id="ARBA00012438"/>
    </source>
</evidence>
<dbReference type="SUPFAM" id="SSF55874">
    <property type="entry name" value="ATPase domain of HSP90 chaperone/DNA topoisomerase II/histidine kinase"/>
    <property type="match status" value="1"/>
</dbReference>
<evidence type="ECO:0000256" key="2">
    <source>
        <dbReference type="ARBA" id="ARBA00004651"/>
    </source>
</evidence>
<keyword evidence="11 12" id="KW-0472">Membrane</keyword>
<dbReference type="Gene3D" id="6.10.340.10">
    <property type="match status" value="1"/>
</dbReference>
<evidence type="ECO:0000313" key="15">
    <source>
        <dbReference type="EMBL" id="SFQ21839.1"/>
    </source>
</evidence>
<dbReference type="SUPFAM" id="SSF158472">
    <property type="entry name" value="HAMP domain-like"/>
    <property type="match status" value="1"/>
</dbReference>
<dbReference type="Gene3D" id="1.10.287.130">
    <property type="match status" value="1"/>
</dbReference>
<dbReference type="Gene3D" id="3.30.565.10">
    <property type="entry name" value="Histidine kinase-like ATPase, C-terminal domain"/>
    <property type="match status" value="1"/>
</dbReference>
<feature type="domain" description="HAMP" evidence="14">
    <location>
        <begin position="217"/>
        <end position="269"/>
    </location>
</feature>
<keyword evidence="10" id="KW-0902">Two-component regulatory system</keyword>
<keyword evidence="5" id="KW-0597">Phosphoprotein</keyword>
<dbReference type="EMBL" id="FOXR01000018">
    <property type="protein sequence ID" value="SFQ21839.1"/>
    <property type="molecule type" value="Genomic_DNA"/>
</dbReference>
<evidence type="ECO:0000256" key="8">
    <source>
        <dbReference type="ARBA" id="ARBA00022777"/>
    </source>
</evidence>
<dbReference type="FunFam" id="3.30.565.10:FF:000006">
    <property type="entry name" value="Sensor histidine kinase WalK"/>
    <property type="match status" value="1"/>
</dbReference>
<keyword evidence="8 15" id="KW-0418">Kinase</keyword>
<dbReference type="SMART" id="SM00388">
    <property type="entry name" value="HisKA"/>
    <property type="match status" value="1"/>
</dbReference>
<feature type="transmembrane region" description="Helical" evidence="12">
    <location>
        <begin position="199"/>
        <end position="219"/>
    </location>
</feature>
<dbReference type="GO" id="GO:0004721">
    <property type="term" value="F:phosphoprotein phosphatase activity"/>
    <property type="evidence" value="ECO:0007669"/>
    <property type="project" value="TreeGrafter"/>
</dbReference>
<dbReference type="InterPro" id="IPR003594">
    <property type="entry name" value="HATPase_dom"/>
</dbReference>